<reference evidence="8" key="1">
    <citation type="submission" date="2010-08" db="EMBL/GenBank/DDBJ databases">
        <title>Genome sequence of Parvularcula bermudensis HTCC2503.</title>
        <authorList>
            <person name="Kang D.-M."/>
            <person name="Oh H.-M."/>
            <person name="Cho J.-C."/>
        </authorList>
    </citation>
    <scope>NUCLEOTIDE SEQUENCE [LARGE SCALE GENOMIC DNA]</scope>
    <source>
        <strain evidence="8">ATCC BAA-594 / HTCC2503 / KCTC 12087</strain>
    </source>
</reference>
<evidence type="ECO:0000256" key="2">
    <source>
        <dbReference type="ARBA" id="ARBA00006739"/>
    </source>
</evidence>
<dbReference type="PANTHER" id="PTHR48090">
    <property type="entry name" value="UNDECAPRENYL-PHOSPHATE 4-DEOXY-4-FORMAMIDO-L-ARABINOSE TRANSFERASE-RELATED"/>
    <property type="match status" value="1"/>
</dbReference>
<organism evidence="7 8">
    <name type="scientific">Parvularcula bermudensis (strain ATCC BAA-594 / HTCC2503 / KCTC 12087)</name>
    <dbReference type="NCBI Taxonomy" id="314260"/>
    <lineage>
        <taxon>Bacteria</taxon>
        <taxon>Pseudomonadati</taxon>
        <taxon>Pseudomonadota</taxon>
        <taxon>Alphaproteobacteria</taxon>
        <taxon>Parvularculales</taxon>
        <taxon>Parvularculaceae</taxon>
        <taxon>Parvularcula</taxon>
    </lineage>
</organism>
<dbReference type="STRING" id="314260.PB2503_06497"/>
<evidence type="ECO:0000256" key="3">
    <source>
        <dbReference type="ARBA" id="ARBA00022676"/>
    </source>
</evidence>
<dbReference type="Pfam" id="PF00535">
    <property type="entry name" value="Glycos_transf_2"/>
    <property type="match status" value="1"/>
</dbReference>
<dbReference type="PANTHER" id="PTHR48090:SF10">
    <property type="entry name" value="GLUCOSYL-3-PHOSPHOGLYCERATE SYNTHASE"/>
    <property type="match status" value="1"/>
</dbReference>
<reference evidence="7 8" key="2">
    <citation type="journal article" date="2011" name="J. Bacteriol.">
        <title>Complete genome sequence of strain HTCC2503T of Parvularcula bermudensis, the type species of the order "Parvularculales" in the class Alphaproteobacteria.</title>
        <authorList>
            <person name="Oh H.M."/>
            <person name="Kang I."/>
            <person name="Vergin K.L."/>
            <person name="Kang D."/>
            <person name="Rhee K.H."/>
            <person name="Giovannoni S.J."/>
            <person name="Cho J.C."/>
        </authorList>
    </citation>
    <scope>NUCLEOTIDE SEQUENCE [LARGE SCALE GENOMIC DNA]</scope>
    <source>
        <strain evidence="8">ATCC BAA-594 / HTCC2503 / KCTC 12087</strain>
    </source>
</reference>
<dbReference type="KEGG" id="pbr:PB2503_06497"/>
<name>E0TI26_PARBH</name>
<accession>E0TI26</accession>
<dbReference type="InterPro" id="IPR029044">
    <property type="entry name" value="Nucleotide-diphossugar_trans"/>
</dbReference>
<sequence length="254" mass="28289">MSRSELPVIACVTAYNEESTIGAVISALKACPLVDRVQVVDDGSEDATAAIAEALGARTLRLPRRVPVGEAIMHHLDDEEGEVILLWCDADLVGLRPDHVGTLIDRFRMGQMMQVTSSRGVPPTWPGWARNRVIKALWAWLFGPISGERAILKSDFCAAKALAASLQWSEMMRGYGIVLFLNWYASRFGGGSVTCYFDDLTQRQKYQKWKTDHPVRQMVAQWGQFAAVWGKIRLNRGRIEALAVEQAPLPSSRF</sequence>
<evidence type="ECO:0000256" key="5">
    <source>
        <dbReference type="ARBA" id="ARBA00022842"/>
    </source>
</evidence>
<dbReference type="GO" id="GO:0016757">
    <property type="term" value="F:glycosyltransferase activity"/>
    <property type="evidence" value="ECO:0007669"/>
    <property type="project" value="UniProtKB-KW"/>
</dbReference>
<dbReference type="EMBL" id="CP002156">
    <property type="protein sequence ID" value="ADM09365.1"/>
    <property type="molecule type" value="Genomic_DNA"/>
</dbReference>
<keyword evidence="8" id="KW-1185">Reference proteome</keyword>
<evidence type="ECO:0000256" key="1">
    <source>
        <dbReference type="ARBA" id="ARBA00001946"/>
    </source>
</evidence>
<dbReference type="AlphaFoldDB" id="E0TI26"/>
<dbReference type="Proteomes" id="UP000001302">
    <property type="component" value="Chromosome"/>
</dbReference>
<feature type="domain" description="Glycosyltransferase 2-like" evidence="6">
    <location>
        <begin position="11"/>
        <end position="109"/>
    </location>
</feature>
<dbReference type="Gene3D" id="3.90.550.10">
    <property type="entry name" value="Spore Coat Polysaccharide Biosynthesis Protein SpsA, Chain A"/>
    <property type="match status" value="1"/>
</dbReference>
<evidence type="ECO:0000256" key="4">
    <source>
        <dbReference type="ARBA" id="ARBA00022679"/>
    </source>
</evidence>
<comment type="similarity">
    <text evidence="2">Belongs to the glycosyltransferase 2 family.</text>
</comment>
<keyword evidence="5" id="KW-0460">Magnesium</keyword>
<evidence type="ECO:0000313" key="7">
    <source>
        <dbReference type="EMBL" id="ADM09365.1"/>
    </source>
</evidence>
<dbReference type="CAZy" id="GT2">
    <property type="family name" value="Glycosyltransferase Family 2"/>
</dbReference>
<dbReference type="RefSeq" id="WP_013300339.1">
    <property type="nucleotide sequence ID" value="NC_014414.1"/>
</dbReference>
<comment type="cofactor">
    <cofactor evidence="1">
        <name>Mg(2+)</name>
        <dbReference type="ChEBI" id="CHEBI:18420"/>
    </cofactor>
</comment>
<dbReference type="SUPFAM" id="SSF53448">
    <property type="entry name" value="Nucleotide-diphospho-sugar transferases"/>
    <property type="match status" value="1"/>
</dbReference>
<dbReference type="HOGENOM" id="CLU_1093481_0_0_5"/>
<dbReference type="OrthoDB" id="9815923at2"/>
<keyword evidence="3" id="KW-0328">Glycosyltransferase</keyword>
<evidence type="ECO:0000259" key="6">
    <source>
        <dbReference type="Pfam" id="PF00535"/>
    </source>
</evidence>
<gene>
    <name evidence="7" type="ordered locus">PB2503_06497</name>
</gene>
<evidence type="ECO:0000313" key="8">
    <source>
        <dbReference type="Proteomes" id="UP000001302"/>
    </source>
</evidence>
<dbReference type="InterPro" id="IPR050256">
    <property type="entry name" value="Glycosyltransferase_2"/>
</dbReference>
<dbReference type="InterPro" id="IPR001173">
    <property type="entry name" value="Glyco_trans_2-like"/>
</dbReference>
<keyword evidence="4 7" id="KW-0808">Transferase</keyword>
<dbReference type="eggNOG" id="COG1215">
    <property type="taxonomic scope" value="Bacteria"/>
</dbReference>
<proteinExistence type="inferred from homology"/>
<protein>
    <submittedName>
        <fullName evidence="7">Glycosyltransferase</fullName>
    </submittedName>
</protein>